<dbReference type="EMBL" id="HM114315">
    <property type="protein sequence ID" value="ADJ19369.1"/>
    <property type="molecule type" value="Genomic_DNA"/>
</dbReference>
<evidence type="ECO:0000256" key="1">
    <source>
        <dbReference type="SAM" id="Phobius"/>
    </source>
</evidence>
<dbReference type="KEGG" id="vg:10323009"/>
<organism evidence="2 3">
    <name type="scientific">Acinetobacter phage 133</name>
    <dbReference type="NCBI Taxonomy" id="2919552"/>
    <lineage>
        <taxon>Viruses</taxon>
        <taxon>Duplodnaviria</taxon>
        <taxon>Heunggongvirae</taxon>
        <taxon>Uroviricota</taxon>
        <taxon>Caudoviricetes</taxon>
        <taxon>Pantevenvirales</taxon>
        <taxon>Straboviridae</taxon>
        <taxon>Tevenvirinae</taxon>
        <taxon>Centumtrigintavirus</taxon>
        <taxon>Centumtrigintavirus cv133</taxon>
        <taxon>Acinetobacter virus 133</taxon>
    </lineage>
</organism>
<keyword evidence="1" id="KW-0472">Membrane</keyword>
<keyword evidence="1" id="KW-0812">Transmembrane</keyword>
<proteinExistence type="predicted"/>
<dbReference type="GeneID" id="10323009"/>
<accession>D9I5Y8</accession>
<gene>
    <name evidence="2" type="ORF">Acj133p022</name>
</gene>
<evidence type="ECO:0000313" key="3">
    <source>
        <dbReference type="Proteomes" id="UP000000330"/>
    </source>
</evidence>
<name>D9I5Y8_9CAUD</name>
<sequence length="94" mass="10505">MIKHIKQNLKGKFAWTDYQKLNNHGYLGPNKFDYLAQMPVVGLGVHLAAVVTYGAVWSSIYGIRKFISLGEKIEKTKSNRKSRAHACIQDASGP</sequence>
<dbReference type="Proteomes" id="UP000000330">
    <property type="component" value="Segment"/>
</dbReference>
<keyword evidence="3" id="KW-1185">Reference proteome</keyword>
<protein>
    <submittedName>
        <fullName evidence="2">Uncharacterized protein</fullName>
    </submittedName>
</protein>
<dbReference type="RefSeq" id="YP_004300603.1">
    <property type="nucleotide sequence ID" value="NC_015250.1"/>
</dbReference>
<reference evidence="2 3" key="1">
    <citation type="journal article" date="2010" name="Virol. J.">
        <title>Genomes of the T4-related bacteriophages as windows on microbial genome evolution.</title>
        <authorList>
            <person name="Petrov V.M."/>
            <person name="Ratnayaka S."/>
            <person name="Nolan J.M."/>
            <person name="Miller E.S."/>
            <person name="Karam J.D."/>
        </authorList>
    </citation>
    <scope>NUCLEOTIDE SEQUENCE [LARGE SCALE GENOMIC DNA]</scope>
    <source>
        <strain evidence="2">Acj133</strain>
    </source>
</reference>
<keyword evidence="1" id="KW-1133">Transmembrane helix</keyword>
<feature type="transmembrane region" description="Helical" evidence="1">
    <location>
        <begin position="40"/>
        <end position="63"/>
    </location>
</feature>
<evidence type="ECO:0000313" key="2">
    <source>
        <dbReference type="EMBL" id="ADJ19369.1"/>
    </source>
</evidence>